<organism evidence="2 3">
    <name type="scientific">Paenibacillus lacisoli</name>
    <dbReference type="NCBI Taxonomy" id="3064525"/>
    <lineage>
        <taxon>Bacteria</taxon>
        <taxon>Bacillati</taxon>
        <taxon>Bacillota</taxon>
        <taxon>Bacilli</taxon>
        <taxon>Bacillales</taxon>
        <taxon>Paenibacillaceae</taxon>
        <taxon>Paenibacillus</taxon>
    </lineage>
</organism>
<dbReference type="InterPro" id="IPR027417">
    <property type="entry name" value="P-loop_NTPase"/>
</dbReference>
<dbReference type="SUPFAM" id="SSF52540">
    <property type="entry name" value="P-loop containing nucleoside triphosphate hydrolases"/>
    <property type="match status" value="1"/>
</dbReference>
<evidence type="ECO:0000313" key="3">
    <source>
        <dbReference type="Proteomes" id="UP001240171"/>
    </source>
</evidence>
<dbReference type="Gene3D" id="3.40.50.10850">
    <property type="entry name" value="Ntrc-like two-domain protein"/>
    <property type="match status" value="1"/>
</dbReference>
<proteinExistence type="predicted"/>
<protein>
    <submittedName>
        <fullName evidence="2">AAA family ATPase</fullName>
    </submittedName>
</protein>
<dbReference type="InterPro" id="IPR025669">
    <property type="entry name" value="AAA_dom"/>
</dbReference>
<dbReference type="RefSeq" id="WP_305024492.1">
    <property type="nucleotide sequence ID" value="NZ_JAUQTB010000006.1"/>
</dbReference>
<accession>A0ABT9CDE2</accession>
<sequence>MIPLKVVLAVQDLNYMELLLAYVHGSEFSRRIHITAFSRPEAFMQHMSECSGYSKPDLVVGEPELLREWLAVREAEVPWRELGQRAAGAAEEHMLGMYQPLPQLLEAMLQAGSGERKGTVRYSKSRQAQIIGIVSASGGVGKTTVALNMAKQYGQAGKSVFYLNLETFDSFEAPGLTGAEHSAAEGLSKLLYELKASDNKSNLLSERGYCVRHEGIQADIFIPLSNRQELLEMNLVETEKLLDMLRACGRYDLIIVDGDSELHSRTEAVLKQSDDLVWLLVDEIMAVHKCRLMFRYLQTGQPGLYASIVPKTRFVLNLYADQMHNPLPAEEWSVDGYLPYIPSWKQLHDQELLLSSPIYQREISKLCKWLSSETDHRQRVIAAGD</sequence>
<keyword evidence="3" id="KW-1185">Reference proteome</keyword>
<dbReference type="Pfam" id="PF13614">
    <property type="entry name" value="AAA_31"/>
    <property type="match status" value="1"/>
</dbReference>
<comment type="caution">
    <text evidence="2">The sequence shown here is derived from an EMBL/GenBank/DDBJ whole genome shotgun (WGS) entry which is preliminary data.</text>
</comment>
<feature type="domain" description="AAA" evidence="1">
    <location>
        <begin position="129"/>
        <end position="287"/>
    </location>
</feature>
<evidence type="ECO:0000259" key="1">
    <source>
        <dbReference type="Pfam" id="PF13614"/>
    </source>
</evidence>
<dbReference type="Proteomes" id="UP001240171">
    <property type="component" value="Unassembled WGS sequence"/>
</dbReference>
<evidence type="ECO:0000313" key="2">
    <source>
        <dbReference type="EMBL" id="MDO7907292.1"/>
    </source>
</evidence>
<dbReference type="Gene3D" id="3.40.50.300">
    <property type="entry name" value="P-loop containing nucleotide triphosphate hydrolases"/>
    <property type="match status" value="1"/>
</dbReference>
<gene>
    <name evidence="2" type="ORF">Q5741_12835</name>
</gene>
<reference evidence="2 3" key="1">
    <citation type="submission" date="2023-07" db="EMBL/GenBank/DDBJ databases">
        <title>Paenibacillus sp. JX-17 nov. isolated from soil.</title>
        <authorList>
            <person name="Wan Y."/>
            <person name="Liu B."/>
        </authorList>
    </citation>
    <scope>NUCLEOTIDE SEQUENCE [LARGE SCALE GENOMIC DNA]</scope>
    <source>
        <strain evidence="2 3">JX-17</strain>
    </source>
</reference>
<dbReference type="EMBL" id="JAUQTB010000006">
    <property type="protein sequence ID" value="MDO7907292.1"/>
    <property type="molecule type" value="Genomic_DNA"/>
</dbReference>
<name>A0ABT9CDE2_9BACL</name>